<keyword evidence="2" id="KW-1133">Transmembrane helix</keyword>
<dbReference type="EMBL" id="JARJCM010000022">
    <property type="protein sequence ID" value="KAJ7040356.1"/>
    <property type="molecule type" value="Genomic_DNA"/>
</dbReference>
<accession>A0AAD6XA01</accession>
<feature type="region of interest" description="Disordered" evidence="1">
    <location>
        <begin position="693"/>
        <end position="753"/>
    </location>
</feature>
<reference evidence="3" key="1">
    <citation type="submission" date="2023-03" db="EMBL/GenBank/DDBJ databases">
        <title>Massive genome expansion in bonnet fungi (Mycena s.s.) driven by repeated elements and novel gene families across ecological guilds.</title>
        <authorList>
            <consortium name="Lawrence Berkeley National Laboratory"/>
            <person name="Harder C.B."/>
            <person name="Miyauchi S."/>
            <person name="Viragh M."/>
            <person name="Kuo A."/>
            <person name="Thoen E."/>
            <person name="Andreopoulos B."/>
            <person name="Lu D."/>
            <person name="Skrede I."/>
            <person name="Drula E."/>
            <person name="Henrissat B."/>
            <person name="Morin E."/>
            <person name="Kohler A."/>
            <person name="Barry K."/>
            <person name="LaButti K."/>
            <person name="Morin E."/>
            <person name="Salamov A."/>
            <person name="Lipzen A."/>
            <person name="Mereny Z."/>
            <person name="Hegedus B."/>
            <person name="Baldrian P."/>
            <person name="Stursova M."/>
            <person name="Weitz H."/>
            <person name="Taylor A."/>
            <person name="Grigoriev I.V."/>
            <person name="Nagy L.G."/>
            <person name="Martin F."/>
            <person name="Kauserud H."/>
        </authorList>
    </citation>
    <scope>NUCLEOTIDE SEQUENCE</scope>
    <source>
        <strain evidence="3">CBHHK200</strain>
    </source>
</reference>
<feature type="compositionally biased region" description="Polar residues" evidence="1">
    <location>
        <begin position="446"/>
        <end position="459"/>
    </location>
</feature>
<feature type="region of interest" description="Disordered" evidence="1">
    <location>
        <begin position="497"/>
        <end position="590"/>
    </location>
</feature>
<organism evidence="3 4">
    <name type="scientific">Mycena alexandri</name>
    <dbReference type="NCBI Taxonomy" id="1745969"/>
    <lineage>
        <taxon>Eukaryota</taxon>
        <taxon>Fungi</taxon>
        <taxon>Dikarya</taxon>
        <taxon>Basidiomycota</taxon>
        <taxon>Agaricomycotina</taxon>
        <taxon>Agaricomycetes</taxon>
        <taxon>Agaricomycetidae</taxon>
        <taxon>Agaricales</taxon>
        <taxon>Marasmiineae</taxon>
        <taxon>Mycenaceae</taxon>
        <taxon>Mycena</taxon>
    </lineage>
</organism>
<keyword evidence="2" id="KW-0472">Membrane</keyword>
<feature type="region of interest" description="Disordered" evidence="1">
    <location>
        <begin position="436"/>
        <end position="459"/>
    </location>
</feature>
<feature type="transmembrane region" description="Helical" evidence="2">
    <location>
        <begin position="191"/>
        <end position="212"/>
    </location>
</feature>
<sequence>MSNDPVLSLSLTDNATLEYVLSDVPFFCVGLTALAVFFFMIVMRRIDMPAISLYSSSLIAFVAAIIDLAQILSRGTTNTDQGLALNTVTGLIDVREVGLALSFGFRYLYLWAFVAQRPRYEPRPRTQDDPLFSETHYHSANWERWGLPGVILKFALLGAVFSIPILQIIWRIVVPGFSTVYIAESTIQITVSALLIAKLMLNLFLSTVAPWWRPFTPYIVPIIALMISTGIGAGNLLLFKFSETTLGRFLQAVEIYALMLSLLVFTFYNVPKYDPGNPAVSQRKPRSSFFGGASPSSRESRISRISSWINVRKAPRPNSGEQKLWNSGDAELGISTQVRAGTPEPSIAASTPRVQVFEEKRPVLALDAVEPQELIPPTPNTLEVPSTPSTMRPFTGVSFASYYGMASSSRLTMPSVTPGEEPRNTESPIYGLNGILTSAPAVPESPTISRRPPSQSTLSVRQDLAERESINSFDELLRQQTELDKSIAALRLFSPTTTVTMPVPPEPEPDSEFKLSDRTQSMSSGTNRSEFSLSIFPDPPPVEPLPETILPSGGRARDPPFPGGRRRQSRIPRSAVSNMDNPDQVRESEGTQYDVTSFIGGKYLAPKLAIVLGEVAEKSEVESYAESSSPVITTAASTITLRPLYLSSMSPSITSLPPATASSGALTSSSQTNYEYPVLKPLLLGGAVPAVPSPLSAGARRTPGTSALSGPRRPNVRIQIGQGRPMISGPRPQEDEQADEAEAFEKPRRPPAV</sequence>
<protein>
    <submittedName>
        <fullName evidence="3">Uncharacterized protein</fullName>
    </submittedName>
</protein>
<feature type="non-terminal residue" evidence="3">
    <location>
        <position position="753"/>
    </location>
</feature>
<keyword evidence="2" id="KW-0812">Transmembrane</keyword>
<feature type="compositionally biased region" description="Polar residues" evidence="1">
    <location>
        <begin position="518"/>
        <end position="532"/>
    </location>
</feature>
<dbReference type="AlphaFoldDB" id="A0AAD6XA01"/>
<name>A0AAD6XA01_9AGAR</name>
<evidence type="ECO:0000256" key="1">
    <source>
        <dbReference type="SAM" id="MobiDB-lite"/>
    </source>
</evidence>
<evidence type="ECO:0000313" key="3">
    <source>
        <dbReference type="EMBL" id="KAJ7040356.1"/>
    </source>
</evidence>
<feature type="transmembrane region" description="Helical" evidence="2">
    <location>
        <begin position="218"/>
        <end position="237"/>
    </location>
</feature>
<proteinExistence type="predicted"/>
<feature type="transmembrane region" description="Helical" evidence="2">
    <location>
        <begin position="53"/>
        <end position="72"/>
    </location>
</feature>
<evidence type="ECO:0000313" key="4">
    <source>
        <dbReference type="Proteomes" id="UP001218188"/>
    </source>
</evidence>
<feature type="transmembrane region" description="Helical" evidence="2">
    <location>
        <begin position="150"/>
        <end position="170"/>
    </location>
</feature>
<dbReference type="Proteomes" id="UP001218188">
    <property type="component" value="Unassembled WGS sequence"/>
</dbReference>
<keyword evidence="4" id="KW-1185">Reference proteome</keyword>
<feature type="compositionally biased region" description="Basic and acidic residues" evidence="1">
    <location>
        <begin position="743"/>
        <end position="753"/>
    </location>
</feature>
<feature type="transmembrane region" description="Helical" evidence="2">
    <location>
        <begin position="20"/>
        <end position="41"/>
    </location>
</feature>
<comment type="caution">
    <text evidence="3">The sequence shown here is derived from an EMBL/GenBank/DDBJ whole genome shotgun (WGS) entry which is preliminary data.</text>
</comment>
<gene>
    <name evidence="3" type="ORF">C8F04DRAFT_1312800</name>
</gene>
<evidence type="ECO:0000256" key="2">
    <source>
        <dbReference type="SAM" id="Phobius"/>
    </source>
</evidence>
<feature type="transmembrane region" description="Helical" evidence="2">
    <location>
        <begin position="249"/>
        <end position="268"/>
    </location>
</feature>